<dbReference type="InterPro" id="IPR002937">
    <property type="entry name" value="Amino_oxidase"/>
</dbReference>
<proteinExistence type="predicted"/>
<accession>A0ABU3NMJ0</accession>
<dbReference type="Gene3D" id="3.50.50.60">
    <property type="entry name" value="FAD/NAD(P)-binding domain"/>
    <property type="match status" value="2"/>
</dbReference>
<sequence>MTGGITHYPRETRTALIIGTGMGGLTAAALLLKAGWRVIVLEAQTYPGGCAGTFYHRGYRFDAGATLAGGFEPAGPHTRLAETLGLTWPVQPLDPAWVVHLDGHQIHQWATREAWREERARHFAAGESFWQTQERLADVAWRISQRHFPWPPLTFNDIVAVARAATPAVIGAAPMAFRSVAHLLPRSASPQLRVFLDAQLLISAQTTAGSANALYGCAALDLPRRGVCYVQGGMGNLAQTLVTWIRAHGGEVHYRHPVERVVVQNGRAVAVVTKAGAIFEADVILANVTPWSLHQLLNGAVPPGLRRDVQHRPPTWGAFTLYVGVRAEALPPHTPTHHQVILDPGAPLGEGNSVFISISPADDPTRAPAGMRALTLSTHTAVAPWWQLDPEAYLRRREAYTQRLLEALEVVFPGIKSALHLCLPGTPRTFAFYTRRWRGVVGGFPQTSLWQARGPQTGLSNLWLVGDSVFPGQSTAGVILGAARVVAHLLGKPTLLQAKV</sequence>
<reference evidence="2 3" key="1">
    <citation type="submission" date="2023-07" db="EMBL/GenBank/DDBJ databases">
        <title>Novel species of Thermanaerothrix with wide hydrolytic capabilities.</title>
        <authorList>
            <person name="Zayulina K.S."/>
            <person name="Podosokorskaya O.A."/>
            <person name="Elcheninov A.G."/>
        </authorList>
    </citation>
    <scope>NUCLEOTIDE SEQUENCE [LARGE SCALE GENOMIC DNA]</scope>
    <source>
        <strain evidence="2 3">4228-RoL</strain>
    </source>
</reference>
<organism evidence="2 3">
    <name type="scientific">Thermanaerothrix solaris</name>
    <dbReference type="NCBI Taxonomy" id="3058434"/>
    <lineage>
        <taxon>Bacteria</taxon>
        <taxon>Bacillati</taxon>
        <taxon>Chloroflexota</taxon>
        <taxon>Anaerolineae</taxon>
        <taxon>Anaerolineales</taxon>
        <taxon>Anaerolineaceae</taxon>
        <taxon>Thermanaerothrix</taxon>
    </lineage>
</organism>
<dbReference type="InterPro" id="IPR045892">
    <property type="entry name" value="CrtISO-like"/>
</dbReference>
<name>A0ABU3NMJ0_9CHLR</name>
<dbReference type="Pfam" id="PF01593">
    <property type="entry name" value="Amino_oxidase"/>
    <property type="match status" value="1"/>
</dbReference>
<dbReference type="RefSeq" id="WP_315624711.1">
    <property type="nucleotide sequence ID" value="NZ_JAUHMF010000001.1"/>
</dbReference>
<dbReference type="SUPFAM" id="SSF51905">
    <property type="entry name" value="FAD/NAD(P)-binding domain"/>
    <property type="match status" value="1"/>
</dbReference>
<dbReference type="PANTHER" id="PTHR46313:SF3">
    <property type="entry name" value="PROLYCOPENE ISOMERASE, CHLOROPLASTIC"/>
    <property type="match status" value="1"/>
</dbReference>
<dbReference type="InterPro" id="IPR036188">
    <property type="entry name" value="FAD/NAD-bd_sf"/>
</dbReference>
<keyword evidence="3" id="KW-1185">Reference proteome</keyword>
<gene>
    <name evidence="2" type="ORF">QYE77_07255</name>
</gene>
<protein>
    <submittedName>
        <fullName evidence="2">NAD(P)/FAD-dependent oxidoreductase</fullName>
    </submittedName>
</protein>
<dbReference type="Proteomes" id="UP001254165">
    <property type="component" value="Unassembled WGS sequence"/>
</dbReference>
<evidence type="ECO:0000259" key="1">
    <source>
        <dbReference type="Pfam" id="PF01593"/>
    </source>
</evidence>
<dbReference type="PANTHER" id="PTHR46313">
    <property type="match status" value="1"/>
</dbReference>
<evidence type="ECO:0000313" key="2">
    <source>
        <dbReference type="EMBL" id="MDT8898064.1"/>
    </source>
</evidence>
<feature type="domain" description="Amine oxidase" evidence="1">
    <location>
        <begin position="22"/>
        <end position="489"/>
    </location>
</feature>
<evidence type="ECO:0000313" key="3">
    <source>
        <dbReference type="Proteomes" id="UP001254165"/>
    </source>
</evidence>
<dbReference type="EMBL" id="JAUHMF010000001">
    <property type="protein sequence ID" value="MDT8898064.1"/>
    <property type="molecule type" value="Genomic_DNA"/>
</dbReference>
<comment type="caution">
    <text evidence="2">The sequence shown here is derived from an EMBL/GenBank/DDBJ whole genome shotgun (WGS) entry which is preliminary data.</text>
</comment>